<evidence type="ECO:0000259" key="3">
    <source>
        <dbReference type="Pfam" id="PF09968"/>
    </source>
</evidence>
<evidence type="ECO:0000256" key="1">
    <source>
        <dbReference type="SAM" id="MobiDB-lite"/>
    </source>
</evidence>
<dbReference type="InterPro" id="IPR009078">
    <property type="entry name" value="Ferritin-like_SF"/>
</dbReference>
<dbReference type="Gene3D" id="1.20.1260.10">
    <property type="match status" value="1"/>
</dbReference>
<feature type="signal peptide" evidence="2">
    <location>
        <begin position="1"/>
        <end position="22"/>
    </location>
</feature>
<feature type="compositionally biased region" description="Gly residues" evidence="1">
    <location>
        <begin position="55"/>
        <end position="72"/>
    </location>
</feature>
<accession>A0A420UX70</accession>
<feature type="chain" id="PRO_5043190162" evidence="2">
    <location>
        <begin position="23"/>
        <end position="245"/>
    </location>
</feature>
<dbReference type="SUPFAM" id="SSF47240">
    <property type="entry name" value="Ferritin-like"/>
    <property type="match status" value="1"/>
</dbReference>
<dbReference type="CDD" id="cd01048">
    <property type="entry name" value="Ferritin_like_AB2"/>
    <property type="match status" value="1"/>
</dbReference>
<name>A0A420UX70_9ACTN</name>
<evidence type="ECO:0000313" key="5">
    <source>
        <dbReference type="Proteomes" id="UP000028058"/>
    </source>
</evidence>
<keyword evidence="5" id="KW-1185">Reference proteome</keyword>
<keyword evidence="2" id="KW-0732">Signal</keyword>
<comment type="caution">
    <text evidence="4">The sequence shown here is derived from an EMBL/GenBank/DDBJ whole genome shotgun (WGS) entry which is preliminary data.</text>
</comment>
<dbReference type="RefSeq" id="WP_043466197.1">
    <property type="nucleotide sequence ID" value="NZ_CP134822.1"/>
</dbReference>
<reference evidence="4 5" key="1">
    <citation type="journal article" date="2014" name="Genome Announc.">
        <title>Draft Genome Sequence of Streptomyces fradiae ATCC 19609, a Strain Highly Sensitive to Antibiotics.</title>
        <authorList>
            <person name="Bekker O.B."/>
            <person name="Klimina K.M."/>
            <person name="Vatlin A.A."/>
            <person name="Zakharevich N.V."/>
            <person name="Kasianov A.S."/>
            <person name="Danilenko V.N."/>
        </authorList>
    </citation>
    <scope>NUCLEOTIDE SEQUENCE [LARGE SCALE GENOMIC DNA]</scope>
    <source>
        <strain evidence="4 5">ATCC 19609</strain>
    </source>
</reference>
<dbReference type="InterPro" id="IPR019243">
    <property type="entry name" value="DUF2202"/>
</dbReference>
<dbReference type="Proteomes" id="UP000028058">
    <property type="component" value="Unassembled WGS sequence"/>
</dbReference>
<dbReference type="Pfam" id="PF09968">
    <property type="entry name" value="DUF2202"/>
    <property type="match status" value="1"/>
</dbReference>
<sequence>MKRSVKLATAVAGAVVIGGTLAAGPVIAAANDGPGASGGTTSQSAQPGPQQRGGPQQGGPGMGQGQGHGMGQGMENRQGQGMGTRDGSCLAAGSVTAEQGTLTEAQKKTLVWAAEEEKLAHDLYTAFGEKYDVRVFDRIAQSETNHLEAVRTLLDRYDVADPTTGKAAGEFTDKTIQATYDRLLAQGEKNEDGALKAGVTVETEDIEALTKAIAAIDDAPDAKQVYENLLAGSERHLAAFNRWLG</sequence>
<feature type="domain" description="DUF2202" evidence="3">
    <location>
        <begin position="107"/>
        <end position="242"/>
    </location>
</feature>
<proteinExistence type="predicted"/>
<protein>
    <submittedName>
        <fullName evidence="4">DUF2202 domain-containing protein</fullName>
    </submittedName>
</protein>
<dbReference type="EMBL" id="JNAD02000014">
    <property type="protein sequence ID" value="RKM92211.1"/>
    <property type="molecule type" value="Genomic_DNA"/>
</dbReference>
<evidence type="ECO:0000313" key="4">
    <source>
        <dbReference type="EMBL" id="RKM92211.1"/>
    </source>
</evidence>
<feature type="region of interest" description="Disordered" evidence="1">
    <location>
        <begin position="33"/>
        <end position="89"/>
    </location>
</feature>
<dbReference type="AlphaFoldDB" id="A0A420UX70"/>
<evidence type="ECO:0000256" key="2">
    <source>
        <dbReference type="SAM" id="SignalP"/>
    </source>
</evidence>
<dbReference type="OrthoDB" id="9801086at2"/>
<organism evidence="4 5">
    <name type="scientific">Streptomyces xinghaiensis</name>
    <dbReference type="NCBI Taxonomy" id="1038928"/>
    <lineage>
        <taxon>Bacteria</taxon>
        <taxon>Bacillati</taxon>
        <taxon>Actinomycetota</taxon>
        <taxon>Actinomycetes</taxon>
        <taxon>Kitasatosporales</taxon>
        <taxon>Streptomycetaceae</taxon>
        <taxon>Streptomyces</taxon>
    </lineage>
</organism>
<dbReference type="InterPro" id="IPR012347">
    <property type="entry name" value="Ferritin-like"/>
</dbReference>
<gene>
    <name evidence="4" type="ORF">SFRA_025305</name>
</gene>